<gene>
    <name evidence="9" type="ORF">AVL62_08450</name>
</gene>
<evidence type="ECO:0000259" key="8">
    <source>
        <dbReference type="Pfam" id="PF01435"/>
    </source>
</evidence>
<dbReference type="InterPro" id="IPR001915">
    <property type="entry name" value="Peptidase_M48"/>
</dbReference>
<feature type="domain" description="Peptidase M48" evidence="8">
    <location>
        <begin position="130"/>
        <end position="184"/>
    </location>
</feature>
<dbReference type="STRING" id="767452.AVL62_08450"/>
<feature type="transmembrane region" description="Helical" evidence="7">
    <location>
        <begin position="70"/>
        <end position="88"/>
    </location>
</feature>
<comment type="caution">
    <text evidence="9">The sequence shown here is derived from an EMBL/GenBank/DDBJ whole genome shotgun (WGS) entry which is preliminary data.</text>
</comment>
<dbReference type="GO" id="GO:0046872">
    <property type="term" value="F:metal ion binding"/>
    <property type="evidence" value="ECO:0007669"/>
    <property type="project" value="UniProtKB-KW"/>
</dbReference>
<protein>
    <recommendedName>
        <fullName evidence="8">Peptidase M48 domain-containing protein</fullName>
    </recommendedName>
</protein>
<keyword evidence="1 6" id="KW-0645">Protease</keyword>
<dbReference type="Proteomes" id="UP000054837">
    <property type="component" value="Unassembled WGS sequence"/>
</dbReference>
<keyword evidence="7" id="KW-0812">Transmembrane</keyword>
<dbReference type="EMBL" id="LQBL01000031">
    <property type="protein sequence ID" value="KUG51949.1"/>
    <property type="molecule type" value="Genomic_DNA"/>
</dbReference>
<organism evidence="9 10">
    <name type="scientific">Serinicoccus chungangensis</name>
    <dbReference type="NCBI Taxonomy" id="767452"/>
    <lineage>
        <taxon>Bacteria</taxon>
        <taxon>Bacillati</taxon>
        <taxon>Actinomycetota</taxon>
        <taxon>Actinomycetes</taxon>
        <taxon>Micrococcales</taxon>
        <taxon>Ornithinimicrobiaceae</taxon>
        <taxon>Serinicoccus</taxon>
    </lineage>
</organism>
<comment type="similarity">
    <text evidence="6">Belongs to the peptidase M48 family.</text>
</comment>
<feature type="transmembrane region" description="Helical" evidence="7">
    <location>
        <begin position="262"/>
        <end position="283"/>
    </location>
</feature>
<name>A0A0W8I2I2_9MICO</name>
<keyword evidence="3 6" id="KW-0378">Hydrolase</keyword>
<dbReference type="OrthoDB" id="9785340at2"/>
<keyword evidence="5 6" id="KW-0482">Metalloprotease</keyword>
<evidence type="ECO:0000256" key="7">
    <source>
        <dbReference type="SAM" id="Phobius"/>
    </source>
</evidence>
<feature type="transmembrane region" description="Helical" evidence="7">
    <location>
        <begin position="44"/>
        <end position="63"/>
    </location>
</feature>
<evidence type="ECO:0000256" key="6">
    <source>
        <dbReference type="RuleBase" id="RU003983"/>
    </source>
</evidence>
<evidence type="ECO:0000313" key="10">
    <source>
        <dbReference type="Proteomes" id="UP000054837"/>
    </source>
</evidence>
<keyword evidence="4 6" id="KW-0862">Zinc</keyword>
<dbReference type="GO" id="GO:0006508">
    <property type="term" value="P:proteolysis"/>
    <property type="evidence" value="ECO:0007669"/>
    <property type="project" value="UniProtKB-KW"/>
</dbReference>
<dbReference type="Gene3D" id="3.30.2010.10">
    <property type="entry name" value="Metalloproteases ('zincins'), catalytic domain"/>
    <property type="match status" value="1"/>
</dbReference>
<dbReference type="PANTHER" id="PTHR34978:SF3">
    <property type="entry name" value="SLR0241 PROTEIN"/>
    <property type="match status" value="1"/>
</dbReference>
<evidence type="ECO:0000256" key="4">
    <source>
        <dbReference type="ARBA" id="ARBA00022833"/>
    </source>
</evidence>
<evidence type="ECO:0000313" key="9">
    <source>
        <dbReference type="EMBL" id="KUG51949.1"/>
    </source>
</evidence>
<sequence length="287" mass="30254">MGGPLLTAAVVLAALLLVLGAPRVLPAWTALRRMPGPGLLLWQSVSLAGALCALLAAPTAVLTTGLSQPLLLGLALLLSGAMLVRLLVSGHRVGTDLRRRRTRHRELVDLVGEHLDDTLARGAEGITRPDVTVLALGNPSAYCLPGRGHRIVLTRAALDRLGATELRAVLAHEQGHLDARHDLLLELFTVLHEAVPRRLRVPAALTEVQLLTEALADRIAEQRTGHADLARALVAMATAATPEVTARVRLLSHPPAPRHTRIAVTALSAAVLAVPVAVTVTLITPTG</sequence>
<evidence type="ECO:0000256" key="5">
    <source>
        <dbReference type="ARBA" id="ARBA00023049"/>
    </source>
</evidence>
<evidence type="ECO:0000256" key="2">
    <source>
        <dbReference type="ARBA" id="ARBA00022723"/>
    </source>
</evidence>
<keyword evidence="10" id="KW-1185">Reference proteome</keyword>
<dbReference type="PANTHER" id="PTHR34978">
    <property type="entry name" value="POSSIBLE SENSOR-TRANSDUCER PROTEIN BLAR"/>
    <property type="match status" value="1"/>
</dbReference>
<dbReference type="Pfam" id="PF01435">
    <property type="entry name" value="Peptidase_M48"/>
    <property type="match status" value="1"/>
</dbReference>
<keyword evidence="7" id="KW-1133">Transmembrane helix</keyword>
<dbReference type="InterPro" id="IPR052173">
    <property type="entry name" value="Beta-lactam_resp_regulator"/>
</dbReference>
<reference evidence="9 10" key="1">
    <citation type="submission" date="2015-12" db="EMBL/GenBank/DDBJ databases">
        <title>Serinicoccus chungangenesis strain CD08_5 genome sequencing and assembly.</title>
        <authorList>
            <person name="Chander A.M."/>
            <person name="Kaur G."/>
            <person name="Nair G.R."/>
            <person name="Dhawan D.K."/>
            <person name="Kochhar R.K."/>
            <person name="Mayilraj S."/>
            <person name="Bhadada S.K."/>
        </authorList>
    </citation>
    <scope>NUCLEOTIDE SEQUENCE [LARGE SCALE GENOMIC DNA]</scope>
    <source>
        <strain evidence="9 10">CD08_5</strain>
    </source>
</reference>
<dbReference type="CDD" id="cd07326">
    <property type="entry name" value="M56_BlaR1_MecR1_like"/>
    <property type="match status" value="1"/>
</dbReference>
<evidence type="ECO:0000256" key="1">
    <source>
        <dbReference type="ARBA" id="ARBA00022670"/>
    </source>
</evidence>
<dbReference type="GO" id="GO:0004222">
    <property type="term" value="F:metalloendopeptidase activity"/>
    <property type="evidence" value="ECO:0007669"/>
    <property type="project" value="InterPro"/>
</dbReference>
<keyword evidence="7" id="KW-0472">Membrane</keyword>
<proteinExistence type="inferred from homology"/>
<dbReference type="AlphaFoldDB" id="A0A0W8I2I2"/>
<accession>A0A0W8I2I2</accession>
<keyword evidence="2" id="KW-0479">Metal-binding</keyword>
<dbReference type="RefSeq" id="WP_058892244.1">
    <property type="nucleotide sequence ID" value="NZ_LQBL01000031.1"/>
</dbReference>
<evidence type="ECO:0000256" key="3">
    <source>
        <dbReference type="ARBA" id="ARBA00022801"/>
    </source>
</evidence>
<comment type="cofactor">
    <cofactor evidence="6">
        <name>Zn(2+)</name>
        <dbReference type="ChEBI" id="CHEBI:29105"/>
    </cofactor>
    <text evidence="6">Binds 1 zinc ion per subunit.</text>
</comment>